<gene>
    <name evidence="7" type="ORF">CHH57_21820</name>
</gene>
<dbReference type="EMBL" id="NPBQ01000132">
    <property type="protein sequence ID" value="PAD81125.1"/>
    <property type="molecule type" value="Genomic_DNA"/>
</dbReference>
<dbReference type="KEGG" id="bcir:C2I06_19625"/>
<proteinExistence type="predicted"/>
<dbReference type="GO" id="GO:0009401">
    <property type="term" value="P:phosphoenolpyruvate-dependent sugar phosphotransferase system"/>
    <property type="evidence" value="ECO:0007669"/>
    <property type="project" value="UniProtKB-KW"/>
</dbReference>
<dbReference type="InterPro" id="IPR011055">
    <property type="entry name" value="Dup_hybrid_motif"/>
</dbReference>
<keyword evidence="2" id="KW-0813">Transport</keyword>
<dbReference type="GO" id="GO:0005737">
    <property type="term" value="C:cytoplasm"/>
    <property type="evidence" value="ECO:0007669"/>
    <property type="project" value="UniProtKB-SubCell"/>
</dbReference>
<evidence type="ECO:0000256" key="6">
    <source>
        <dbReference type="ARBA" id="ARBA00022777"/>
    </source>
</evidence>
<dbReference type="NCBIfam" id="TIGR00830">
    <property type="entry name" value="PTBA"/>
    <property type="match status" value="1"/>
</dbReference>
<dbReference type="GO" id="GO:0016301">
    <property type="term" value="F:kinase activity"/>
    <property type="evidence" value="ECO:0007669"/>
    <property type="project" value="UniProtKB-KW"/>
</dbReference>
<sequence length="167" mass="18062">MFKNMFMKKVEFSKTIELKAYATGSIMKLEDIPDPVFAEKMMGDGIAIVPAEGNISSPVNGVIMHVFPTKHAISIKTANGAEILLHIGLETVSMNGEGFTVHVTEGKKVKVGDALVTVDLDMVKKRAKNTVIPIIIVNTKEMLKIDKPLLSGNVTIAKETILAVTAK</sequence>
<accession>A0A268F6W9</accession>
<evidence type="ECO:0000256" key="1">
    <source>
        <dbReference type="ARBA" id="ARBA00004496"/>
    </source>
</evidence>
<protein>
    <submittedName>
        <fullName evidence="7">PTS glucose transporter subunit IIA</fullName>
    </submittedName>
</protein>
<comment type="subcellular location">
    <subcellularLocation>
        <location evidence="1">Cytoplasm</location>
    </subcellularLocation>
</comment>
<comment type="caution">
    <text evidence="7">The sequence shown here is derived from an EMBL/GenBank/DDBJ whole genome shotgun (WGS) entry which is preliminary data.</text>
</comment>
<organism evidence="7 8">
    <name type="scientific">Niallia circulans</name>
    <name type="common">Bacillus circulans</name>
    <dbReference type="NCBI Taxonomy" id="1397"/>
    <lineage>
        <taxon>Bacteria</taxon>
        <taxon>Bacillati</taxon>
        <taxon>Bacillota</taxon>
        <taxon>Bacilli</taxon>
        <taxon>Bacillales</taxon>
        <taxon>Bacillaceae</taxon>
        <taxon>Niallia</taxon>
    </lineage>
</organism>
<dbReference type="FunFam" id="2.70.70.10:FF:000001">
    <property type="entry name" value="PTS system glucose-specific IIA component"/>
    <property type="match status" value="1"/>
</dbReference>
<evidence type="ECO:0000313" key="8">
    <source>
        <dbReference type="Proteomes" id="UP000216961"/>
    </source>
</evidence>
<dbReference type="Proteomes" id="UP000216961">
    <property type="component" value="Unassembled WGS sequence"/>
</dbReference>
<keyword evidence="4" id="KW-0808">Transferase</keyword>
<name>A0A268F6W9_NIACI</name>
<evidence type="ECO:0000256" key="2">
    <source>
        <dbReference type="ARBA" id="ARBA00022448"/>
    </source>
</evidence>
<dbReference type="InterPro" id="IPR001127">
    <property type="entry name" value="PTS_EIIA_1_perm"/>
</dbReference>
<keyword evidence="6" id="KW-0418">Kinase</keyword>
<dbReference type="SUPFAM" id="SSF51261">
    <property type="entry name" value="Duplicated hybrid motif"/>
    <property type="match status" value="1"/>
</dbReference>
<dbReference type="PROSITE" id="PS00371">
    <property type="entry name" value="PTS_EIIA_TYPE_1_HIS"/>
    <property type="match status" value="1"/>
</dbReference>
<dbReference type="PANTHER" id="PTHR45008:SF1">
    <property type="entry name" value="PTS SYSTEM GLUCOSE-SPECIFIC EIIA COMPONENT"/>
    <property type="match status" value="1"/>
</dbReference>
<dbReference type="PROSITE" id="PS51093">
    <property type="entry name" value="PTS_EIIA_TYPE_1"/>
    <property type="match status" value="1"/>
</dbReference>
<evidence type="ECO:0000256" key="5">
    <source>
        <dbReference type="ARBA" id="ARBA00022683"/>
    </source>
</evidence>
<evidence type="ECO:0000256" key="3">
    <source>
        <dbReference type="ARBA" id="ARBA00022597"/>
    </source>
</evidence>
<dbReference type="Pfam" id="PF00358">
    <property type="entry name" value="PTS_EIIA_1"/>
    <property type="match status" value="1"/>
</dbReference>
<dbReference type="PANTHER" id="PTHR45008">
    <property type="entry name" value="PTS SYSTEM GLUCOSE-SPECIFIC EIIA COMPONENT"/>
    <property type="match status" value="1"/>
</dbReference>
<evidence type="ECO:0000313" key="7">
    <source>
        <dbReference type="EMBL" id="PAD81125.1"/>
    </source>
</evidence>
<keyword evidence="3 7" id="KW-0762">Sugar transport</keyword>
<keyword evidence="5" id="KW-0598">Phosphotransferase system</keyword>
<dbReference type="Gene3D" id="2.70.70.10">
    <property type="entry name" value="Glucose Permease (Domain IIA)"/>
    <property type="match status" value="1"/>
</dbReference>
<dbReference type="InterPro" id="IPR050890">
    <property type="entry name" value="PTS_EIIA_component"/>
</dbReference>
<dbReference type="AlphaFoldDB" id="A0A268F6W9"/>
<dbReference type="RefSeq" id="WP_095333666.1">
    <property type="nucleotide sequence ID" value="NZ_CP026031.1"/>
</dbReference>
<reference evidence="7 8" key="1">
    <citation type="submission" date="2017-07" db="EMBL/GenBank/DDBJ databases">
        <title>Isolation and whole genome analysis of endospore-forming bacteria from heroin.</title>
        <authorList>
            <person name="Kalinowski J."/>
            <person name="Ahrens B."/>
            <person name="Al-Dilaimi A."/>
            <person name="Winkler A."/>
            <person name="Wibberg D."/>
            <person name="Schleenbecker U."/>
            <person name="Ruckert C."/>
            <person name="Wolfel R."/>
            <person name="Grass G."/>
        </authorList>
    </citation>
    <scope>NUCLEOTIDE SEQUENCE [LARGE SCALE GENOMIC DNA]</scope>
    <source>
        <strain evidence="7 8">7521-2</strain>
    </source>
</reference>
<evidence type="ECO:0000256" key="4">
    <source>
        <dbReference type="ARBA" id="ARBA00022679"/>
    </source>
</evidence>